<feature type="compositionally biased region" description="Basic residues" evidence="18">
    <location>
        <begin position="3852"/>
        <end position="3865"/>
    </location>
</feature>
<dbReference type="Pfam" id="PF05964">
    <property type="entry name" value="FYRN"/>
    <property type="match status" value="1"/>
</dbReference>
<feature type="region of interest" description="Disordered" evidence="18">
    <location>
        <begin position="4677"/>
        <end position="4710"/>
    </location>
</feature>
<feature type="compositionally biased region" description="Basic and acidic residues" evidence="18">
    <location>
        <begin position="4683"/>
        <end position="4699"/>
    </location>
</feature>
<evidence type="ECO:0000256" key="8">
    <source>
        <dbReference type="ARBA" id="ARBA00022771"/>
    </source>
</evidence>
<feature type="region of interest" description="Disordered" evidence="18">
    <location>
        <begin position="3304"/>
        <end position="3368"/>
    </location>
</feature>
<feature type="compositionally biased region" description="Gly residues" evidence="18">
    <location>
        <begin position="4019"/>
        <end position="4032"/>
    </location>
</feature>
<feature type="compositionally biased region" description="Polar residues" evidence="18">
    <location>
        <begin position="4234"/>
        <end position="4244"/>
    </location>
</feature>
<dbReference type="CDD" id="cd22026">
    <property type="entry name" value="HMG-box_KMT2C"/>
    <property type="match status" value="1"/>
</dbReference>
<feature type="compositionally biased region" description="Low complexity" evidence="18">
    <location>
        <begin position="2464"/>
        <end position="2473"/>
    </location>
</feature>
<feature type="region of interest" description="Disordered" evidence="18">
    <location>
        <begin position="2684"/>
        <end position="3000"/>
    </location>
</feature>
<dbReference type="InterPro" id="IPR001965">
    <property type="entry name" value="Znf_PHD"/>
</dbReference>
<dbReference type="InterPro" id="IPR003616">
    <property type="entry name" value="Post-SET_dom"/>
</dbReference>
<feature type="region of interest" description="Disordered" evidence="18">
    <location>
        <begin position="1"/>
        <end position="83"/>
    </location>
</feature>
<evidence type="ECO:0000259" key="21">
    <source>
        <dbReference type="PROSITE" id="PS50868"/>
    </source>
</evidence>
<evidence type="ECO:0000256" key="7">
    <source>
        <dbReference type="ARBA" id="ARBA00022737"/>
    </source>
</evidence>
<feature type="compositionally biased region" description="Low complexity" evidence="18">
    <location>
        <begin position="4127"/>
        <end position="4144"/>
    </location>
</feature>
<dbReference type="GO" id="GO:0008270">
    <property type="term" value="F:zinc ion binding"/>
    <property type="evidence" value="ECO:0007669"/>
    <property type="project" value="UniProtKB-KW"/>
</dbReference>
<dbReference type="InterPro" id="IPR003888">
    <property type="entry name" value="FYrich_N"/>
</dbReference>
<feature type="region of interest" description="Disordered" evidence="18">
    <location>
        <begin position="3065"/>
        <end position="3096"/>
    </location>
</feature>
<feature type="compositionally biased region" description="Pro residues" evidence="18">
    <location>
        <begin position="3974"/>
        <end position="4003"/>
    </location>
</feature>
<evidence type="ECO:0000256" key="17">
    <source>
        <dbReference type="SAM" id="Coils"/>
    </source>
</evidence>
<feature type="region of interest" description="Disordered" evidence="18">
    <location>
        <begin position="3852"/>
        <end position="3874"/>
    </location>
</feature>
<dbReference type="Pfam" id="PF00856">
    <property type="entry name" value="SET"/>
    <property type="match status" value="1"/>
</dbReference>
<feature type="compositionally biased region" description="Polar residues" evidence="18">
    <location>
        <begin position="4285"/>
        <end position="4299"/>
    </location>
</feature>
<dbReference type="GO" id="GO:0003677">
    <property type="term" value="F:DNA binding"/>
    <property type="evidence" value="ECO:0007669"/>
    <property type="project" value="UniProtKB-KW"/>
</dbReference>
<dbReference type="GO" id="GO:0003713">
    <property type="term" value="F:transcription coactivator activity"/>
    <property type="evidence" value="ECO:0007669"/>
    <property type="project" value="TreeGrafter"/>
</dbReference>
<feature type="compositionally biased region" description="Low complexity" evidence="18">
    <location>
        <begin position="2520"/>
        <end position="2552"/>
    </location>
</feature>
<evidence type="ECO:0000256" key="10">
    <source>
        <dbReference type="ARBA" id="ARBA00022853"/>
    </source>
</evidence>
<comment type="catalytic activity">
    <reaction evidence="15">
        <text>L-lysyl(4)-[histone H3] + S-adenosyl-L-methionine = N(6)-methyl-L-lysyl(4)-[histone H3] + S-adenosyl-L-homocysteine + H(+)</text>
        <dbReference type="Rhea" id="RHEA:60264"/>
        <dbReference type="Rhea" id="RHEA-COMP:15543"/>
        <dbReference type="Rhea" id="RHEA-COMP:15547"/>
        <dbReference type="ChEBI" id="CHEBI:15378"/>
        <dbReference type="ChEBI" id="CHEBI:29969"/>
        <dbReference type="ChEBI" id="CHEBI:57856"/>
        <dbReference type="ChEBI" id="CHEBI:59789"/>
        <dbReference type="ChEBI" id="CHEBI:61929"/>
        <dbReference type="EC" id="2.1.1.364"/>
    </reaction>
    <physiologicalReaction direction="left-to-right" evidence="15">
        <dbReference type="Rhea" id="RHEA:60265"/>
    </physiologicalReaction>
</comment>
<dbReference type="Gene3D" id="2.170.270.10">
    <property type="entry name" value="SET domain"/>
    <property type="match status" value="1"/>
</dbReference>
<dbReference type="InterPro" id="IPR047004">
    <property type="entry name" value="KMT2C_PHD2"/>
</dbReference>
<dbReference type="SMART" id="SM00249">
    <property type="entry name" value="PHD"/>
    <property type="match status" value="8"/>
</dbReference>
<feature type="region of interest" description="Disordered" evidence="18">
    <location>
        <begin position="1192"/>
        <end position="1225"/>
    </location>
</feature>
<dbReference type="SMART" id="SM00317">
    <property type="entry name" value="SET"/>
    <property type="match status" value="1"/>
</dbReference>
<dbReference type="CDD" id="cd15594">
    <property type="entry name" value="PHD2_KMT2C"/>
    <property type="match status" value="1"/>
</dbReference>
<feature type="region of interest" description="Disordered" evidence="18">
    <location>
        <begin position="2114"/>
        <end position="2140"/>
    </location>
</feature>
<feature type="compositionally biased region" description="Polar residues" evidence="18">
    <location>
        <begin position="3346"/>
        <end position="3358"/>
    </location>
</feature>
<dbReference type="Gene3D" id="1.10.30.10">
    <property type="entry name" value="High mobility group box domain"/>
    <property type="match status" value="1"/>
</dbReference>
<feature type="region of interest" description="Disordered" evidence="18">
    <location>
        <begin position="3960"/>
        <end position="4066"/>
    </location>
</feature>
<proteinExistence type="predicted"/>
<feature type="compositionally biased region" description="Polar residues" evidence="18">
    <location>
        <begin position="4329"/>
        <end position="4344"/>
    </location>
</feature>
<feature type="compositionally biased region" description="Acidic residues" evidence="18">
    <location>
        <begin position="1149"/>
        <end position="1163"/>
    </location>
</feature>
<keyword evidence="12" id="KW-0804">Transcription</keyword>
<dbReference type="PROSITE" id="PS51805">
    <property type="entry name" value="EPHD"/>
    <property type="match status" value="2"/>
</dbReference>
<evidence type="ECO:0000256" key="12">
    <source>
        <dbReference type="ARBA" id="ARBA00023163"/>
    </source>
</evidence>
<feature type="compositionally biased region" description="Basic and acidic residues" evidence="18">
    <location>
        <begin position="4444"/>
        <end position="4458"/>
    </location>
</feature>
<sequence length="5611" mass="616802">MSSENKSLDPSDHGPSTPLSSTGGRTPSPAPTDRRPRGRPRKDAGSGLPTPRKKGRSRGRAQVEDEDSMDGTETAEAENMQDMEVKELVLDVEEEIMVPSPRDDRPLSPLFQRSVSEDSAGSSASTLEHAKVREKLCAFCYCGERSFLGQGDLMVFGPTPGYVPLHIRNRRGSSEKDDDYHEDDFQDDHHDTKSPGQRNGRRGLKKVSSPDSGLHSSSAPGSTDPFSEELAPKFWDELGQIGLPDDINVQSLFDPTGQCCAHLHCAAWSEGVCCGEAQDSLLYVDKAIDSGSTECCAYCKRLGASIKCCEEGCCRSYHFPCAAAAGTFQDLRRHTLLCPDHLQLASQRSKEEVKCLLCGSAGDLQDLLFCSSCGQHYHGACLDVSVTPLKRAGWQCPECKVCLTCRNPGEDSKMLVCDMCDKGYHTFCLQPTMKSIPTNGWRCKNCRVCSLCGVRQAGQWAHNITLCEGCHGQPEEPAPALPCPLCVRGQGHGDAPKDLLLTCHTCKRWLHGECEKQAGGNSDLHPQADYMCTVCKQVESDMVETPASPIQESTEPEPEPTMDVFMAVVEEEVSLEEEAARPSPRLEEEEAARPSPRLEEEVAARPSPRQEEEEAARPSPRLEEEEAARPSPRLEEEEAARPSPRLEEEEAARPSPRLEEEEAARPSPRLEEEEAARPSPRLEEEEAARPSPRLEEEEAARPSPRLEEEEEAARPSPRLEEEEEEAARPSPRLEEEAARPSPRLEEEAARPSPRLEEEEEAARPSPRLEEEEEAARPSPRLEEEEEAARPSPRLEEEEEAARPSPRLEEEAARPSPWLEEEEEAARPSPRLEEEEEARPSPRLEEEEEEEEEEEARPGPRLEEEEEARPGPRLEEEEARPGPRLEEEEEEARPGPRLEEEEEARPGPRLEEEEEARPGPRLEEEEEARPGPRLEEEEEARPGPRLEEEEEARPGPRLEEEEAARPGPRLEEEEAARPGPRLEEEEAARPGPRLEEEAAAPPGPRLEEEEVRPGPRLEEEEEEAAAARPGPRLEEEEEARPGPLKEPKVSPSGVELAQEIQVTVTLTEGRESPQRSGTLADVSPLASQSPASPVDDFQQEVEISDSLQTGKGAAPEEALPCDVEGEETKSEDSKTTLATSTKEIAHEPLEETTGEAPVEEEEPMEVAPVEMKTLELAAMETTVKQNVMEPMQEVQDAVAEKEVEEKLQELEDEELPPSILDKGEDLPPIVLDEGEVLLPNVLPIAEDTIREKELSPMAELPEMESPVDMDTTVEMDIMPASNRSLSDFSSLRGEAKAPKASPEMSSELSLMLNQSLVPTESFPREASPPWAQVQIQAQAAPPQTQPHSGYSACVPPTTTTFFPLTPKIGMGKPAISKRKFSPGRPRVKQGAWSNHRAASPPSWSQQDPSEGGWDGSKNRQLQEVPVWSMRVGRGSDFPGRRRPRGANLSGRGGRGRSRGLKADTTLAMTPGASFVEQPYMVKEEEENAMHNTVVMFSTSDHFTLRQDMCVVCGSFGQGSEGRLLACSQCGQCYHPFCVNIKITRVVLSKGWRCLECTVCEACGQASDPGRLLLCDNCDISYHTYCLDPPLQTVPKGSWKCKWCVSCTQCGATSPGMRCDWQNNYTQCGPCASLASCPMCMRSYREDELIVQCRQCDRWIHACCQGLDRDEEVENAADDGFDCTMCRMHALPSQGKVEALLSDSCEDPMVAQIVSKTRDPDIQKTYTQDGVCLTESGLCQLESLAVPSSTRRGQNRRPKPKLKLKIINQNSVAVLQTPPYSHYSELSRDGDGYMDDRREGDLLMDCDLKSDSSPEREPVDDDAKGADGNKKRKRKPYRPGIGGFMVRQRSRTGQGKAKRSLSRKYSTGSLPENPMCKEEGWNKTESTPAEETPPVSECLEKVKKRYRKKRTKLEEEFPLYLQEAFFGKELLDKSKQSRQAGLVTTGLCEENSGAHAETKPRSVNASFLDPFSDPLLSATSTTIPISSKGGGLPNSEDPLVDLPEVLSTDADLLGMLSDDLVKQGNDSGLDLCPFQVDSPPSPFAGLDMAPISDDPIGSCQGSAGRGPRALQEEPLDVILSPELDKMVADGAILSKLYKIPELEGKDVEDLFTAVLSPSTSQPPQLSHPGANGPGAMALPNPGDGGMFPRMPMINGMMGPNPHFPPTPMMSGGTGPGNFSPIHRMPFQENMRDKKFSQMGGDVVVPWSAPVPGPLPEGETDTMSNAQRSTLKWEKEETLGEMATVAPVLYTNVNFPNLLGEFPDWAMRVKQIAKLWRKASSQDRAPYVQKARDNRAALRINKVQMSNDTLKRHQNPHQQPLTDPFDPNSVPMDAELLFKDALKPKESEHEQEWKFRQGELNQMWGPLKTQQEKVPKSKAIKSTNKDVLFGHSNQATIAAGGGKMSLQMRQKCKQQAKIEATQKLEQVKNEQQQLQQQQQQQQLFSSQSCGDTTPNSGNQSPMTPQPSNGGKSGNSSPLQPIVSKDGFARSQLPVTPTSGSQDDVFLRPQLLPSSSRTPTQETSYPQQGPSSEPQSPQMFSPSSSSGSRPSSPWDPYAKIVGTPRPPPVDGGSTTPQQNSLSEMQERGGRPSPAHESFGSPTSGNADPYAKMPDTPRPPDPFVKPMGPARVGPSGLVEQQQKQQVRHMMSPPSGGEAFARIGGHRAEVYQRMSHNRMILSDPYSRPLLTPIPGSNESGSVPVFKAPMPPQQSQQEPYGGPMPGGLRRGPSNGFPQGPQADPYVQQPLTLRPPMGEGFPNEPRMMRQPQEGHFSQPMPMMRHPHRNSYAQAPSTPRPDYSQQMPDPYVQPPGTPRPHSDGHAQPAGTPRPHSDPSYLQTPPSLHLDQFSQQHPANRRQSPSHSIDPYASMPGTPRPAPGDRFPKSPASQRNMDPYAQQPGTHRPSNAILYVQPPGTPRPLLTDPYSQASGTPRPGAGPDAFNRLGSRPIPMSQLPADPFSHQSPGRMQDTFAHPSAPGSQISKHPEMSDESFSLPQSNHHGGQTPIHDPFEQGPMTPCVQASESSNTVAAQNSMQPHLGDTEEKLRQRQRLRQLILRQQQQKTAIRQEKGLLQEAGGATGAVTPRHWSQEDPTPQSHMFGRPPPPYPGPMRGGPQVPGGQRFPGTFLGDQRGPFPNEGQFAIPHFPRDMGNMGLRPQGMRFGFPSGQEQHFLRPPQQMPGGPMVENIPPQMRRSPSVDFSRGGNPQMGLPQDFPPRGLTVQQHNIMGQPFIELRHRAPENRMKIPFGHGPPDVMDPSNQTQRPPQCFMGGQEIGFARNQGPRTMDPMMGRPSQGSVGQMQMLVSMENLHQQQTEVQVTTEQQQHPPLNRSLSHPVTSESLNAEPSGMLLPGSSTGQTEETQIHSGDGIDENLDADDSAVKDLEDVEVKDLVDLNLNLDPDDGKDLDLGPNDLHLDAFLMSGKFDLIAYTDPELNLDDKKDMFSEDLDLGDPMEEHQQGETSDLQKALSEKRNASGDFAATSSQSVGKSLHGQIRRETNKSKETLDIVKIEETIKTEVKDGHMQNQDQPLCSGRMNDNRTMTNQEGTGLYEQPGQTVSAPVLSNLLVKEKLENTGLGPNGSPHQGNIASQPNQATGLHPNTGMQHAQDNNRLNPSVAMGHRVNPALVQSRLSMGDPNHILGGNHCFGASANQQVELNLAMVGASQQPTTHGLNPQGQQGSSLGQAGPQNRPLLLDEQPLLLQDLLDQERQEQQQQRQMQAMIRQRSSDSFFPNIADFDAVTDPIMKAKMVALKGINKVMAQNNMGMPSIVINSNDPLRIQHTPGAHGPDAAATLPPHVFGQDGKLAPQMARPNPPNFGPGFVNDGKRKQYEEWLKETQQLLQMQQKFLEDQIGAHRKSKKALSAKQRTAKKAGREFPKEDVEQLKHVTEQQSVVQKQLEQIRKQQKDHAELIEEYRVKQQQLSLQAPMMPGMPAHAAPMMPRGPPLGQPMMTVQPHPSQPNLARMPDVPGWHPGGAPGPMGGPGPRIPAHMPPASPAQLPPQTQLPPQPQSASMVPGVKATPAGKGAGTQGASGGGGSNSLAVKFDDNNPFSEGFQERERRDRMREQQERQRVQLMQEVDRHRAMQQRLEMEQQGLGMGPAGLPHGSGATNPSGDSLAHMPFYNTDLPQDFMQPSRPQQQAPPQQGQLGPMYPQQGNGAFMLGDKRRPMPKTGDFGGPEMGPNFRPKNPMLQGLNFPSGQPRPARFGGPEMMPQGGGRGEGQGPPFGMDSSTPLPPNYPGSGQSLIQLYSNIIPEEKVKKKRNRKKKRDSVDDTDSVKTPSTPHSDRCSPLTPSRGSDTSSTRSLSIPGEQDLSDLFLPVGSSGLAPSTELERQLSGSSLAQGGCSSMGSENDRAPLFDKTLQIKLESIETECRRDEAANEGSALQHVPRAGGTVKVEEGSEGGFSSPLHGAKGGDTGNELLKHLLKNKSTPPPVANANQTLPTQQMSCDKLRSEQEDSSDRKATARPASTANNMTPRRSQLTGSTELLEPSVPEQGKRKQQRNKLMHKNGVEKPPSRYKRRKKEEEEKQIGYSSTDTLMTQLKQQLSLLPLIEPLMGVNFAHFPPFGSGQLNGENNLSGSFGSASLGGVSDYYSQLIYKQNNLSNPPTPPASLPPTPPPVARQKMVNGFATVEELTRKAAVLGGHDGLKAKQLPTAFQTEKDLLAHAITQGPKTVDVPASLPTPPHNNQEELRSQDHCADRDTPDSFVPSSSPESVVGVEISRYPDLSNVKEEPPSPCSSPVIPMLPSASGKGTEIKREVKTEPSSSFFGSQFRQAPSCSKAGLVTIAITLNPVAAENIPGMVAAVADLLCVNIPVSYEVSRGPERSSLALLAGVKVPQTQGVDPHHAAMFPQQPPAMRFLRPPGPPTHPGISQQPPTSAGPSARGDRPKPQWCWNCKVLVLGNGVRKSTKDLPCSKRERPNHAGGSMVFCSHNCFVLHATATQSKTMDSKPNMSPLLPESSVKESPSKVLHQYSNNMSTLDVHCLAQLQPKQSPPSSPRLISFPSEKPKPDTLKVTVKFKPRPRAVHSASGEGDMSPHHHKRWKGLRWRKWSVHIVVPTRRTLLSSLPSEDEMDKLLRKLGASLRPDPLPRDLRRCCFCHEEGDGVTDGPARLLNLDLDLWVHLNCALWSSEVYETQAGALINVELALRRGMAVRCAYCQQTGATSRCHRLRCANAYHFTCALKAQCTFFKDKTMLCHLHRPRGIGSDRAVAPATNDHELRCFAVFRRVYVQRDEARQMASIMQRGEHQHTFRVGSLVFHTVGQLLPQQMAAFHSANAIFPVGYRASRIYWSTRHGNRRCRYLCSVEENEGRPEFVVRVMEQGYDDLVLTGASPKGVWDKILEPVAERRNESGTLKLFPVYLKGEDLFGFTVTAVTRIVESLPGVEACESYTFRFGRNPLMDLPLAINPTGSARSEPKTCTHVKRSHTLSSTGGSSKSMQTVGSVGVVEAPEEVTPKQFASVPFQYRRMKAEWKSNVYLARSRIQGLGLYAARDIESHTMVIEYIGTLIRNEVANRMEKMYESQNRGVYMFRLDSEHVVDATITGGPARYINHSCAPNCITEAVSLERGVKIVISSCRNIQRGEELCYDYKFDLEDDQHKIPCHCGAVNCRKWMN</sequence>
<dbReference type="GO" id="GO:0045944">
    <property type="term" value="P:positive regulation of transcription by RNA polymerase II"/>
    <property type="evidence" value="ECO:0007669"/>
    <property type="project" value="TreeGrafter"/>
</dbReference>
<feature type="compositionally biased region" description="Basic and acidic residues" evidence="18">
    <location>
        <begin position="1197"/>
        <end position="1208"/>
    </location>
</feature>
<feature type="compositionally biased region" description="Acidic residues" evidence="18">
    <location>
        <begin position="64"/>
        <end position="81"/>
    </location>
</feature>
<feature type="compositionally biased region" description="Basic and acidic residues" evidence="18">
    <location>
        <begin position="855"/>
        <end position="884"/>
    </location>
</feature>
<dbReference type="InterPro" id="IPR003889">
    <property type="entry name" value="FYrich_C"/>
</dbReference>
<keyword evidence="7" id="KW-0677">Repeat</keyword>
<dbReference type="Pfam" id="PF05965">
    <property type="entry name" value="FYRC"/>
    <property type="match status" value="1"/>
</dbReference>
<feature type="compositionally biased region" description="Polar residues" evidence="18">
    <location>
        <begin position="4866"/>
        <end position="4876"/>
    </location>
</feature>
<feature type="compositionally biased region" description="Basic residues" evidence="18">
    <location>
        <begin position="4493"/>
        <end position="4502"/>
    </location>
</feature>
<evidence type="ECO:0000313" key="24">
    <source>
        <dbReference type="RefSeq" id="XP_014036932.2"/>
    </source>
</evidence>
<dbReference type="CDD" id="cd15513">
    <property type="entry name" value="PHD5_KMT2C_like"/>
    <property type="match status" value="1"/>
</dbReference>
<dbReference type="CDD" id="cd15511">
    <property type="entry name" value="PHD3_KMT2C"/>
    <property type="match status" value="1"/>
</dbReference>
<feature type="compositionally biased region" description="Low complexity" evidence="18">
    <location>
        <begin position="3665"/>
        <end position="3684"/>
    </location>
</feature>
<dbReference type="CDD" id="cd15509">
    <property type="entry name" value="PHD1_KMT2C_like"/>
    <property type="match status" value="1"/>
</dbReference>
<dbReference type="Pfam" id="PF13771">
    <property type="entry name" value="zf-HC5HC2H"/>
    <property type="match status" value="1"/>
</dbReference>
<dbReference type="GeneID" id="106590429"/>
<feature type="domain" description="PHD-type" evidence="22">
    <location>
        <begin position="5089"/>
        <end position="5197"/>
    </location>
</feature>
<feature type="compositionally biased region" description="Polar residues" evidence="18">
    <location>
        <begin position="3575"/>
        <end position="3589"/>
    </location>
</feature>
<feature type="compositionally biased region" description="Basic and acidic residues" evidence="18">
    <location>
        <begin position="4049"/>
        <end position="4066"/>
    </location>
</feature>
<feature type="compositionally biased region" description="Acidic residues" evidence="18">
    <location>
        <begin position="844"/>
        <end position="854"/>
    </location>
</feature>
<keyword evidence="6" id="KW-0479">Metal-binding</keyword>
<feature type="region of interest" description="Disordered" evidence="18">
    <location>
        <begin position="4854"/>
        <end position="4884"/>
    </location>
</feature>
<keyword evidence="9" id="KW-0862">Zinc</keyword>
<keyword evidence="3" id="KW-0489">Methyltransferase</keyword>
<feature type="compositionally biased region" description="Polar residues" evidence="18">
    <location>
        <begin position="2441"/>
        <end position="2463"/>
    </location>
</feature>
<feature type="compositionally biased region" description="Low complexity" evidence="18">
    <location>
        <begin position="2114"/>
        <end position="2126"/>
    </location>
</feature>
<feature type="region of interest" description="Disordered" evidence="18">
    <location>
        <begin position="573"/>
        <end position="1165"/>
    </location>
</feature>
<dbReference type="PROSITE" id="PS50280">
    <property type="entry name" value="SET"/>
    <property type="match status" value="1"/>
</dbReference>
<feature type="region of interest" description="Disordered" evidence="18">
    <location>
        <begin position="1803"/>
        <end position="1891"/>
    </location>
</feature>
<dbReference type="GO" id="GO:0016746">
    <property type="term" value="F:acyltransferase activity"/>
    <property type="evidence" value="ECO:0007669"/>
    <property type="project" value="UniProtKB-KW"/>
</dbReference>
<feature type="region of interest" description="Disordered" evidence="18">
    <location>
        <begin position="95"/>
        <end position="127"/>
    </location>
</feature>
<evidence type="ECO:0000256" key="4">
    <source>
        <dbReference type="ARBA" id="ARBA00022679"/>
    </source>
</evidence>
<feature type="region of interest" description="Disordered" evidence="18">
    <location>
        <begin position="3470"/>
        <end position="3489"/>
    </location>
</feature>
<dbReference type="PANTHER" id="PTHR45888">
    <property type="entry name" value="HL01030P-RELATED"/>
    <property type="match status" value="1"/>
</dbReference>
<feature type="region of interest" description="Disordered" evidence="18">
    <location>
        <begin position="4369"/>
        <end position="4526"/>
    </location>
</feature>
<dbReference type="Gene3D" id="3.30.40.10">
    <property type="entry name" value="Zinc/RING finger domain, C3HC4 (zinc finger)"/>
    <property type="match status" value="6"/>
</dbReference>
<dbReference type="InterPro" id="IPR011011">
    <property type="entry name" value="Znf_FYVE_PHD"/>
</dbReference>
<evidence type="ECO:0000259" key="22">
    <source>
        <dbReference type="PROSITE" id="PS51805"/>
    </source>
</evidence>
<organism evidence="23 24">
    <name type="scientific">Salmo salar</name>
    <name type="common">Atlantic salmon</name>
    <dbReference type="NCBI Taxonomy" id="8030"/>
    <lineage>
        <taxon>Eukaryota</taxon>
        <taxon>Metazoa</taxon>
        <taxon>Chordata</taxon>
        <taxon>Craniata</taxon>
        <taxon>Vertebrata</taxon>
        <taxon>Euteleostomi</taxon>
        <taxon>Actinopterygii</taxon>
        <taxon>Neopterygii</taxon>
        <taxon>Teleostei</taxon>
        <taxon>Protacanthopterygii</taxon>
        <taxon>Salmoniformes</taxon>
        <taxon>Salmonidae</taxon>
        <taxon>Salmoninae</taxon>
        <taxon>Salmo</taxon>
    </lineage>
</organism>
<evidence type="ECO:0000256" key="16">
    <source>
        <dbReference type="PROSITE-ProRule" id="PRU00146"/>
    </source>
</evidence>
<feature type="region of interest" description="Disordered" evidence="18">
    <location>
        <begin position="3659"/>
        <end position="3684"/>
    </location>
</feature>
<evidence type="ECO:0000259" key="20">
    <source>
        <dbReference type="PROSITE" id="PS50280"/>
    </source>
</evidence>
<keyword evidence="11" id="KW-0805">Transcription regulation</keyword>
<evidence type="ECO:0000256" key="13">
    <source>
        <dbReference type="ARBA" id="ARBA00023242"/>
    </source>
</evidence>
<feature type="region of interest" description="Disordered" evidence="18">
    <location>
        <begin position="4090"/>
        <end position="4352"/>
    </location>
</feature>
<evidence type="ECO:0000256" key="3">
    <source>
        <dbReference type="ARBA" id="ARBA00022603"/>
    </source>
</evidence>
<dbReference type="EC" id="2.1.1.364" evidence="14"/>
<evidence type="ECO:0000256" key="11">
    <source>
        <dbReference type="ARBA" id="ARBA00023015"/>
    </source>
</evidence>
<keyword evidence="23" id="KW-1185">Reference proteome</keyword>
<dbReference type="PROSITE" id="PS50868">
    <property type="entry name" value="POST_SET"/>
    <property type="match status" value="1"/>
</dbReference>
<dbReference type="Pfam" id="PF13832">
    <property type="entry name" value="zf-HC5HC2H_2"/>
    <property type="match status" value="1"/>
</dbReference>
<keyword evidence="8 16" id="KW-0863">Zinc-finger</keyword>
<dbReference type="SUPFAM" id="SSF82199">
    <property type="entry name" value="SET domain"/>
    <property type="match status" value="1"/>
</dbReference>
<dbReference type="InterPro" id="IPR019787">
    <property type="entry name" value="Znf_PHD-finger"/>
</dbReference>
<feature type="compositionally biased region" description="Basic and acidic residues" evidence="18">
    <location>
        <begin position="1"/>
        <end position="12"/>
    </location>
</feature>
<feature type="compositionally biased region" description="Low complexity" evidence="18">
    <location>
        <begin position="4701"/>
        <end position="4710"/>
    </location>
</feature>
<dbReference type="InterPro" id="IPR034732">
    <property type="entry name" value="EPHD"/>
</dbReference>
<feature type="coiled-coil region" evidence="17">
    <location>
        <begin position="3878"/>
        <end position="3915"/>
    </location>
</feature>
<feature type="compositionally biased region" description="Gly residues" evidence="18">
    <location>
        <begin position="4208"/>
        <end position="4218"/>
    </location>
</feature>
<feature type="region of interest" description="Disordered" evidence="18">
    <location>
        <begin position="2433"/>
        <end position="2479"/>
    </location>
</feature>
<dbReference type="GO" id="GO:0032259">
    <property type="term" value="P:methylation"/>
    <property type="evidence" value="ECO:0007669"/>
    <property type="project" value="UniProtKB-KW"/>
</dbReference>
<evidence type="ECO:0000256" key="15">
    <source>
        <dbReference type="ARBA" id="ARBA00049353"/>
    </source>
</evidence>
<evidence type="ECO:0000256" key="5">
    <source>
        <dbReference type="ARBA" id="ARBA00022691"/>
    </source>
</evidence>
<dbReference type="InterPro" id="IPR046341">
    <property type="entry name" value="SET_dom_sf"/>
</dbReference>
<dbReference type="GO" id="GO:0140945">
    <property type="term" value="F:histone H3K4 monomethyltransferase activity"/>
    <property type="evidence" value="ECO:0007669"/>
    <property type="project" value="UniProtKB-EC"/>
</dbReference>
<feature type="domain" description="Post-SET" evidence="21">
    <location>
        <begin position="5595"/>
        <end position="5611"/>
    </location>
</feature>
<feature type="compositionally biased region" description="Polar residues" evidence="18">
    <location>
        <begin position="3324"/>
        <end position="3337"/>
    </location>
</feature>
<feature type="compositionally biased region" description="Polar residues" evidence="18">
    <location>
        <begin position="2782"/>
        <end position="2798"/>
    </location>
</feature>
<feature type="compositionally biased region" description="Polar residues" evidence="18">
    <location>
        <begin position="2830"/>
        <end position="2857"/>
    </location>
</feature>
<name>A0A1S3QAM9_SALSA</name>
<reference evidence="24" key="1">
    <citation type="submission" date="2025-08" db="UniProtKB">
        <authorList>
            <consortium name="RefSeq"/>
        </authorList>
    </citation>
    <scope>IDENTIFICATION</scope>
</reference>
<evidence type="ECO:0000259" key="19">
    <source>
        <dbReference type="PROSITE" id="PS50016"/>
    </source>
</evidence>
<dbReference type="Gene3D" id="3.30.160.360">
    <property type="match status" value="1"/>
</dbReference>
<feature type="compositionally biased region" description="Polar residues" evidence="18">
    <location>
        <begin position="2985"/>
        <end position="2996"/>
    </location>
</feature>
<comment type="subcellular location">
    <subcellularLocation>
        <location evidence="1">Nucleus</location>
    </subcellularLocation>
</comment>
<feature type="region of interest" description="Disordered" evidence="18">
    <location>
        <begin position="4722"/>
        <end position="4749"/>
    </location>
</feature>
<evidence type="ECO:0000256" key="14">
    <source>
        <dbReference type="ARBA" id="ARBA00023620"/>
    </source>
</evidence>
<dbReference type="InterPro" id="IPR036910">
    <property type="entry name" value="HMG_box_dom_sf"/>
</dbReference>
<feature type="domain" description="PHD-type" evidence="19">
    <location>
        <begin position="1632"/>
        <end position="1687"/>
    </location>
</feature>
<protein>
    <recommendedName>
        <fullName evidence="14">[histone H3]-lysine(4) N-methyltransferase</fullName>
        <ecNumber evidence="14">2.1.1.364</ecNumber>
    </recommendedName>
</protein>
<feature type="domain" description="PHD-type" evidence="19">
    <location>
        <begin position="399"/>
        <end position="449"/>
    </location>
</feature>
<feature type="domain" description="PHD-type" evidence="19">
    <location>
        <begin position="1555"/>
        <end position="1605"/>
    </location>
</feature>
<feature type="region of interest" description="Disordered" evidence="18">
    <location>
        <begin position="3443"/>
        <end position="3464"/>
    </location>
</feature>
<keyword evidence="17" id="KW-0175">Coiled coil</keyword>
<feature type="region of interest" description="Disordered" evidence="18">
    <location>
        <begin position="1283"/>
        <end position="1305"/>
    </location>
</feature>
<feature type="region of interest" description="Disordered" evidence="18">
    <location>
        <begin position="2507"/>
        <end position="2654"/>
    </location>
</feature>
<feature type="compositionally biased region" description="Basic and acidic residues" evidence="18">
    <location>
        <begin position="1803"/>
        <end position="1827"/>
    </location>
</feature>
<dbReference type="Pfam" id="PF00628">
    <property type="entry name" value="PHD"/>
    <property type="match status" value="4"/>
</dbReference>
<feature type="compositionally biased region" description="Basic residues" evidence="18">
    <location>
        <begin position="4253"/>
        <end position="4262"/>
    </location>
</feature>
<feature type="compositionally biased region" description="Polar residues" evidence="18">
    <location>
        <begin position="2568"/>
        <end position="2579"/>
    </location>
</feature>
<dbReference type="SUPFAM" id="SSF57903">
    <property type="entry name" value="FYVE/PHD zinc finger"/>
    <property type="match status" value="6"/>
</dbReference>
<dbReference type="PROSITE" id="PS50016">
    <property type="entry name" value="ZF_PHD_2"/>
    <property type="match status" value="6"/>
</dbReference>
<evidence type="ECO:0000313" key="23">
    <source>
        <dbReference type="Proteomes" id="UP001652741"/>
    </source>
</evidence>
<dbReference type="InterPro" id="IPR001214">
    <property type="entry name" value="SET_dom"/>
</dbReference>
<dbReference type="Proteomes" id="UP001652741">
    <property type="component" value="Chromosome ssa29"/>
</dbReference>
<evidence type="ECO:0000256" key="18">
    <source>
        <dbReference type="SAM" id="MobiDB-lite"/>
    </source>
</evidence>
<feature type="compositionally biased region" description="Polar residues" evidence="18">
    <location>
        <begin position="4431"/>
        <end position="4442"/>
    </location>
</feature>
<feature type="domain" description="PHD-type" evidence="19">
    <location>
        <begin position="352"/>
        <end position="402"/>
    </location>
</feature>
<feature type="compositionally biased region" description="Basic and acidic residues" evidence="18">
    <location>
        <begin position="891"/>
        <end position="957"/>
    </location>
</feature>
<feature type="compositionally biased region" description="Polar residues" evidence="18">
    <location>
        <begin position="4462"/>
        <end position="4480"/>
    </location>
</feature>
<feature type="domain" description="SET" evidence="20">
    <location>
        <begin position="5471"/>
        <end position="5587"/>
    </location>
</feature>
<dbReference type="InterPro" id="IPR013083">
    <property type="entry name" value="Znf_RING/FYVE/PHD"/>
</dbReference>
<dbReference type="InterPro" id="IPR037877">
    <property type="entry name" value="PHD3_KMT2C"/>
</dbReference>
<evidence type="ECO:0000256" key="1">
    <source>
        <dbReference type="ARBA" id="ARBA00004123"/>
    </source>
</evidence>
<dbReference type="CDD" id="cd19171">
    <property type="entry name" value="SET_KMT2C_2D"/>
    <property type="match status" value="1"/>
</dbReference>
<feature type="compositionally biased region" description="Polar residues" evidence="18">
    <location>
        <begin position="2508"/>
        <end position="2519"/>
    </location>
</feature>
<dbReference type="SMART" id="SM00542">
    <property type="entry name" value="FYRC"/>
    <property type="match status" value="1"/>
</dbReference>
<keyword evidence="2" id="KW-0597">Phosphoprotein</keyword>
<feature type="domain" description="PHD-type" evidence="19">
    <location>
        <begin position="1505"/>
        <end position="1558"/>
    </location>
</feature>
<dbReference type="SMART" id="SM00541">
    <property type="entry name" value="FYRN"/>
    <property type="match status" value="1"/>
</dbReference>
<feature type="compositionally biased region" description="Basic and acidic residues" evidence="18">
    <location>
        <begin position="1038"/>
        <end position="1047"/>
    </location>
</feature>
<feature type="compositionally biased region" description="Polar residues" evidence="18">
    <location>
        <begin position="209"/>
        <end position="225"/>
    </location>
</feature>
<evidence type="ECO:0000256" key="2">
    <source>
        <dbReference type="ARBA" id="ARBA00022553"/>
    </source>
</evidence>
<evidence type="ECO:0000256" key="9">
    <source>
        <dbReference type="ARBA" id="ARBA00022833"/>
    </source>
</evidence>
<keyword evidence="10" id="KW-0156">Chromatin regulator</keyword>
<dbReference type="PANTHER" id="PTHR45888:SF1">
    <property type="entry name" value="HISTONE-LYSINE N-METHYLTRANSFERASE 2C"/>
    <property type="match status" value="1"/>
</dbReference>
<feature type="region of interest" description="Disordered" evidence="18">
    <location>
        <begin position="1363"/>
        <end position="1458"/>
    </location>
</feature>
<accession>A0A1S3QAM9</accession>
<feature type="region of interest" description="Disordered" evidence="18">
    <location>
        <begin position="167"/>
        <end position="226"/>
    </location>
</feature>
<feature type="region of interest" description="Disordered" evidence="18">
    <location>
        <begin position="3567"/>
        <end position="3610"/>
    </location>
</feature>
<feature type="compositionally biased region" description="Basic and acidic residues" evidence="18">
    <location>
        <begin position="731"/>
        <end position="755"/>
    </location>
</feature>
<dbReference type="GO" id="GO:0044666">
    <property type="term" value="C:MLL3/4 complex"/>
    <property type="evidence" value="ECO:0007669"/>
    <property type="project" value="TreeGrafter"/>
</dbReference>
<gene>
    <name evidence="24" type="primary">LOC106590429</name>
</gene>
<dbReference type="PROSITE" id="PS00354">
    <property type="entry name" value="HMGI_Y"/>
    <property type="match status" value="1"/>
</dbReference>
<feature type="domain" description="PHD-type" evidence="22">
    <location>
        <begin position="234"/>
        <end position="342"/>
    </location>
</feature>
<keyword evidence="5" id="KW-0949">S-adenosyl-L-methionine</keyword>
<keyword evidence="4" id="KW-0808">Transferase</keyword>
<dbReference type="InterPro" id="IPR000637">
    <property type="entry name" value="HMGI/Y_DNA-bd_CS"/>
</dbReference>
<feature type="domain" description="PHD-type" evidence="19">
    <location>
        <begin position="480"/>
        <end position="538"/>
    </location>
</feature>
<dbReference type="SMART" id="SM00508">
    <property type="entry name" value="PostSET"/>
    <property type="match status" value="1"/>
</dbReference>
<keyword evidence="13" id="KW-0539">Nucleus</keyword>
<feature type="compositionally biased region" description="Polar residues" evidence="18">
    <location>
        <begin position="3595"/>
        <end position="3607"/>
    </location>
</feature>
<feature type="compositionally biased region" description="Basic residues" evidence="18">
    <location>
        <begin position="1374"/>
        <end position="1386"/>
    </location>
</feature>
<dbReference type="RefSeq" id="XP_014036932.2">
    <property type="nucleotide sequence ID" value="XM_014181457.2"/>
</dbReference>
<feature type="compositionally biased region" description="Low complexity" evidence="18">
    <location>
        <begin position="3305"/>
        <end position="3318"/>
    </location>
</feature>
<dbReference type="PROSITE" id="PS51542">
    <property type="entry name" value="FYRN"/>
    <property type="match status" value="1"/>
</dbReference>
<dbReference type="PROSITE" id="PS51543">
    <property type="entry name" value="FYRC"/>
    <property type="match status" value="1"/>
</dbReference>
<evidence type="ECO:0000256" key="6">
    <source>
        <dbReference type="ARBA" id="ARBA00022723"/>
    </source>
</evidence>